<proteinExistence type="predicted"/>
<evidence type="ECO:0000259" key="2">
    <source>
        <dbReference type="Pfam" id="PF24494"/>
    </source>
</evidence>
<organism evidence="3 4">
    <name type="scientific">Sanghuangporus baumii</name>
    <name type="common">Phellinus baumii</name>
    <dbReference type="NCBI Taxonomy" id="108892"/>
    <lineage>
        <taxon>Eukaryota</taxon>
        <taxon>Fungi</taxon>
        <taxon>Dikarya</taxon>
        <taxon>Basidiomycota</taxon>
        <taxon>Agaricomycotina</taxon>
        <taxon>Agaricomycetes</taxon>
        <taxon>Hymenochaetales</taxon>
        <taxon>Hymenochaetaceae</taxon>
        <taxon>Sanghuangporus</taxon>
    </lineage>
</organism>
<dbReference type="OrthoDB" id="10566856at2759"/>
<evidence type="ECO:0000313" key="4">
    <source>
        <dbReference type="Proteomes" id="UP000757232"/>
    </source>
</evidence>
<accession>A0A9Q5N9T3</accession>
<keyword evidence="4" id="KW-1185">Reference proteome</keyword>
<sequence>MSRRLSAPSAGPRHFWNIPHSRKKYDSVVDLAPYNPLLFRISHRNSGSYYFEGEGVVANEHFSVDVGTGERRLDSTVEELCTRLLGRAPISADKLVEHVLYNKTQCTNFVSTTFSFTWSLFFAKMNSSNWNEEDVELLVIDTCAVAHRAWVAHEQLSRICPEWWNNAKHRKINNAAYSSQEVIVLDCIPEFAIISRVPWAYLKTKFPSWFYPRPSYAGSNEIIPIPNDGQSQRYVRWQKTAQEQLQQVSRRRRGIVARKEAVAFVFAVFAPQNITETGVLLLNGLKTRQEFESIAKHAARSLLQWSRASSSPSVDAKDENELPELIRDAMSNQMRGTQTGHGSIKDVSKMPGQSSSAGPTAGELFRAPDNMN</sequence>
<feature type="region of interest" description="Disordered" evidence="1">
    <location>
        <begin position="332"/>
        <end position="372"/>
    </location>
</feature>
<protein>
    <recommendedName>
        <fullName evidence="2">DUF7587 domain-containing protein</fullName>
    </recommendedName>
</protein>
<dbReference type="AlphaFoldDB" id="A0A9Q5N9T3"/>
<evidence type="ECO:0000313" key="3">
    <source>
        <dbReference type="EMBL" id="OCB91817.1"/>
    </source>
</evidence>
<name>A0A9Q5N9T3_SANBA</name>
<comment type="caution">
    <text evidence="3">The sequence shown here is derived from an EMBL/GenBank/DDBJ whole genome shotgun (WGS) entry which is preliminary data.</text>
</comment>
<dbReference type="InterPro" id="IPR056009">
    <property type="entry name" value="DUF7587"/>
</dbReference>
<gene>
    <name evidence="3" type="ORF">A7U60_g930</name>
</gene>
<feature type="compositionally biased region" description="Polar residues" evidence="1">
    <location>
        <begin position="332"/>
        <end position="341"/>
    </location>
</feature>
<dbReference type="Pfam" id="PF24494">
    <property type="entry name" value="DUF7587"/>
    <property type="match status" value="1"/>
</dbReference>
<evidence type="ECO:0000256" key="1">
    <source>
        <dbReference type="SAM" id="MobiDB-lite"/>
    </source>
</evidence>
<feature type="domain" description="DUF7587" evidence="2">
    <location>
        <begin position="35"/>
        <end position="200"/>
    </location>
</feature>
<dbReference type="EMBL" id="LNZH02000062">
    <property type="protein sequence ID" value="OCB91817.1"/>
    <property type="molecule type" value="Genomic_DNA"/>
</dbReference>
<dbReference type="Proteomes" id="UP000757232">
    <property type="component" value="Unassembled WGS sequence"/>
</dbReference>
<reference evidence="3" key="1">
    <citation type="submission" date="2016-06" db="EMBL/GenBank/DDBJ databases">
        <title>Draft Genome sequence of the fungus Inonotus baumii.</title>
        <authorList>
            <person name="Zhu H."/>
            <person name="Lin W."/>
        </authorList>
    </citation>
    <scope>NUCLEOTIDE SEQUENCE</scope>
    <source>
        <strain evidence="3">821</strain>
    </source>
</reference>